<keyword evidence="2" id="KW-0479">Metal-binding</keyword>
<organism evidence="3 4">
    <name type="scientific">Sulfurimonas aquatica</name>
    <dbReference type="NCBI Taxonomy" id="2672570"/>
    <lineage>
        <taxon>Bacteria</taxon>
        <taxon>Pseudomonadati</taxon>
        <taxon>Campylobacterota</taxon>
        <taxon>Epsilonproteobacteria</taxon>
        <taxon>Campylobacterales</taxon>
        <taxon>Sulfurimonadaceae</taxon>
        <taxon>Sulfurimonas</taxon>
    </lineage>
</organism>
<feature type="binding site" evidence="2">
    <location>
        <position position="191"/>
    </location>
    <ligand>
        <name>Mg(2+)</name>
        <dbReference type="ChEBI" id="CHEBI:18420"/>
    </ligand>
</feature>
<feature type="binding site" evidence="2">
    <location>
        <position position="25"/>
    </location>
    <ligand>
        <name>substrate</name>
    </ligand>
</feature>
<keyword evidence="1 2" id="KW-0808">Transferase</keyword>
<protein>
    <recommendedName>
        <fullName evidence="2">Isoprenyl transferase</fullName>
        <ecNumber evidence="2">2.5.1.-</ecNumber>
    </recommendedName>
</protein>
<keyword evidence="4" id="KW-1185">Reference proteome</keyword>
<dbReference type="NCBIfam" id="TIGR00055">
    <property type="entry name" value="uppS"/>
    <property type="match status" value="1"/>
</dbReference>
<dbReference type="RefSeq" id="WP_207562954.1">
    <property type="nucleotide sequence ID" value="NZ_CP046072.1"/>
</dbReference>
<comment type="similarity">
    <text evidence="2">Belongs to the UPP synthase family.</text>
</comment>
<dbReference type="EMBL" id="CP046072">
    <property type="protein sequence ID" value="QSZ41671.1"/>
    <property type="molecule type" value="Genomic_DNA"/>
</dbReference>
<dbReference type="GO" id="GO:0016094">
    <property type="term" value="P:polyprenol biosynthetic process"/>
    <property type="evidence" value="ECO:0007669"/>
    <property type="project" value="TreeGrafter"/>
</dbReference>
<feature type="binding site" evidence="2">
    <location>
        <position position="172"/>
    </location>
    <ligand>
        <name>substrate</name>
    </ligand>
</feature>
<dbReference type="SUPFAM" id="SSF64005">
    <property type="entry name" value="Undecaprenyl diphosphate synthase"/>
    <property type="match status" value="1"/>
</dbReference>
<comment type="cofactor">
    <cofactor evidence="2">
        <name>Mg(2+)</name>
        <dbReference type="ChEBI" id="CHEBI:18420"/>
    </cofactor>
    <text evidence="2">Binds 2 magnesium ions per subunit.</text>
</comment>
<reference evidence="3" key="2">
    <citation type="submission" date="2021-04" db="EMBL/GenBank/DDBJ databases">
        <title>Isolation and characterization of a novel species of the genus Sulfurimonas.</title>
        <authorList>
            <person name="Fukui M."/>
        </authorList>
    </citation>
    <scope>NUCLEOTIDE SEQUENCE</scope>
    <source>
        <strain evidence="3">H1576</strain>
    </source>
</reference>
<evidence type="ECO:0000256" key="1">
    <source>
        <dbReference type="ARBA" id="ARBA00022679"/>
    </source>
</evidence>
<evidence type="ECO:0000256" key="2">
    <source>
        <dbReference type="HAMAP-Rule" id="MF_01139"/>
    </source>
</evidence>
<reference evidence="3" key="1">
    <citation type="submission" date="2019-11" db="EMBL/GenBank/DDBJ databases">
        <authorList>
            <person name="Kojima H."/>
        </authorList>
    </citation>
    <scope>NUCLEOTIDE SEQUENCE</scope>
    <source>
        <strain evidence="3">H1576</strain>
    </source>
</reference>
<dbReference type="PANTHER" id="PTHR10291">
    <property type="entry name" value="DEHYDRODOLICHYL DIPHOSPHATE SYNTHASE FAMILY MEMBER"/>
    <property type="match status" value="1"/>
</dbReference>
<feature type="binding site" evidence="2">
    <location>
        <begin position="13"/>
        <end position="16"/>
    </location>
    <ligand>
        <name>substrate</name>
    </ligand>
</feature>
<feature type="binding site" evidence="2">
    <location>
        <begin position="178"/>
        <end position="180"/>
    </location>
    <ligand>
        <name>substrate</name>
    </ligand>
</feature>
<dbReference type="InterPro" id="IPR001441">
    <property type="entry name" value="UPP_synth-like"/>
</dbReference>
<feature type="active site" description="Proton acceptor" evidence="2">
    <location>
        <position position="61"/>
    </location>
</feature>
<feature type="binding site" evidence="2">
    <location>
        <begin position="58"/>
        <end position="60"/>
    </location>
    <ligand>
        <name>substrate</name>
    </ligand>
</feature>
<feature type="binding site" evidence="2">
    <location>
        <position position="17"/>
    </location>
    <ligand>
        <name>substrate</name>
    </ligand>
</feature>
<dbReference type="Gene3D" id="3.40.1180.10">
    <property type="entry name" value="Decaprenyl diphosphate synthase-like"/>
    <property type="match status" value="1"/>
</dbReference>
<accession>A0A975AZX6</accession>
<dbReference type="GO" id="GO:0005829">
    <property type="term" value="C:cytosol"/>
    <property type="evidence" value="ECO:0007669"/>
    <property type="project" value="TreeGrafter"/>
</dbReference>
<comment type="subunit">
    <text evidence="2">Homodimer.</text>
</comment>
<proteinExistence type="inferred from homology"/>
<dbReference type="KEGG" id="saqt:GJV85_05975"/>
<keyword evidence="2" id="KW-0460">Magnesium</keyword>
<dbReference type="AlphaFoldDB" id="A0A975AZX6"/>
<evidence type="ECO:0000313" key="4">
    <source>
        <dbReference type="Proteomes" id="UP000671852"/>
    </source>
</evidence>
<dbReference type="HAMAP" id="MF_01139">
    <property type="entry name" value="ISPT"/>
    <property type="match status" value="1"/>
</dbReference>
<dbReference type="PANTHER" id="PTHR10291:SF0">
    <property type="entry name" value="DEHYDRODOLICHYL DIPHOSPHATE SYNTHASE 2"/>
    <property type="match status" value="1"/>
</dbReference>
<feature type="binding site" evidence="2">
    <location>
        <position position="29"/>
    </location>
    <ligand>
        <name>substrate</name>
    </ligand>
</feature>
<dbReference type="PROSITE" id="PS01066">
    <property type="entry name" value="UPP_SYNTHASE"/>
    <property type="match status" value="1"/>
</dbReference>
<dbReference type="InterPro" id="IPR018520">
    <property type="entry name" value="UPP_synth-like_CS"/>
</dbReference>
<feature type="binding site" evidence="2">
    <location>
        <position position="64"/>
    </location>
    <ligand>
        <name>substrate</name>
    </ligand>
</feature>
<dbReference type="Pfam" id="PF01255">
    <property type="entry name" value="Prenyltransf"/>
    <property type="match status" value="1"/>
</dbReference>
<comment type="function">
    <text evidence="2">Catalyzes the condensation of isopentenyl diphosphate (IPP) with allylic pyrophosphates generating different type of terpenoids.</text>
</comment>
<dbReference type="InterPro" id="IPR036424">
    <property type="entry name" value="UPP_synth-like_sf"/>
</dbReference>
<feature type="binding site" evidence="2">
    <location>
        <position position="12"/>
    </location>
    <ligand>
        <name>Mg(2+)</name>
        <dbReference type="ChEBI" id="CHEBI:18420"/>
    </ligand>
</feature>
<dbReference type="CDD" id="cd00475">
    <property type="entry name" value="Cis_IPPS"/>
    <property type="match status" value="1"/>
</dbReference>
<gene>
    <name evidence="3" type="ORF">GJV85_05975</name>
</gene>
<dbReference type="EC" id="2.5.1.-" evidence="2"/>
<sequence length="225" mass="25893">MNQAKHIAIIMDGNGRWAELQGKKRVKGHEAGAEVVKRITTYCSNSPEIERLTLYAFSTENWKRPRLEVEFLMKLLNTYLKNELSVYLQNNVRFEPIGDMRAFSKSLQATIKMVEEKTAHCDGLVQSLALNYGAQDEILRAVNALKNCDGDITHDMLSNQLDCKESVDLLIRTGGDHRLSNYLLWQSAYAELFFTDTLWPDFNIKELEKIIKKFTKVERRFGGLK</sequence>
<dbReference type="GO" id="GO:0000287">
    <property type="term" value="F:magnesium ion binding"/>
    <property type="evidence" value="ECO:0007669"/>
    <property type="project" value="UniProtKB-UniRule"/>
</dbReference>
<dbReference type="NCBIfam" id="NF011407">
    <property type="entry name" value="PRK14833.1"/>
    <property type="match status" value="1"/>
</dbReference>
<name>A0A975AZX6_9BACT</name>
<dbReference type="GO" id="GO:0008834">
    <property type="term" value="F:ditrans,polycis-undecaprenyl-diphosphate synthase [(2E,6E)-farnesyl-diphosphate specific] activity"/>
    <property type="evidence" value="ECO:0007669"/>
    <property type="project" value="TreeGrafter"/>
</dbReference>
<feature type="active site" evidence="2">
    <location>
        <position position="12"/>
    </location>
</feature>
<evidence type="ECO:0000313" key="3">
    <source>
        <dbReference type="EMBL" id="QSZ41671.1"/>
    </source>
</evidence>
<dbReference type="Proteomes" id="UP000671852">
    <property type="component" value="Chromosome"/>
</dbReference>
<feature type="binding site" evidence="2">
    <location>
        <position position="62"/>
    </location>
    <ligand>
        <name>substrate</name>
    </ligand>
</feature>